<evidence type="ECO:0000313" key="8">
    <source>
        <dbReference type="EMBL" id="GJU00825.1"/>
    </source>
</evidence>
<evidence type="ECO:0000256" key="5">
    <source>
        <dbReference type="ARBA" id="ARBA00023136"/>
    </source>
</evidence>
<accession>A0ABQ5IKV2</accession>
<comment type="subcellular location">
    <subcellularLocation>
        <location evidence="1">Membrane</location>
        <topology evidence="1">Multi-pass membrane protein</topology>
    </subcellularLocation>
</comment>
<evidence type="ECO:0000256" key="7">
    <source>
        <dbReference type="SAM" id="Phobius"/>
    </source>
</evidence>
<dbReference type="SUPFAM" id="SSF103473">
    <property type="entry name" value="MFS general substrate transporter"/>
    <property type="match status" value="1"/>
</dbReference>
<keyword evidence="5 7" id="KW-0472">Membrane</keyword>
<dbReference type="InterPro" id="IPR000109">
    <property type="entry name" value="POT_fam"/>
</dbReference>
<evidence type="ECO:0000256" key="2">
    <source>
        <dbReference type="ARBA" id="ARBA00005982"/>
    </source>
</evidence>
<feature type="transmembrane region" description="Helical" evidence="7">
    <location>
        <begin position="93"/>
        <end position="112"/>
    </location>
</feature>
<dbReference type="Pfam" id="PF00854">
    <property type="entry name" value="PTR2"/>
    <property type="match status" value="1"/>
</dbReference>
<keyword evidence="3 7" id="KW-0812">Transmembrane</keyword>
<sequence length="196" mass="21405">MIPCNASLGNECEQAESGHEAILFTGLYLIAFGAGGIRAALPSLGADQYDQSDPKKAESLAIFFNWFLFSVTTGAIFGVTFVVWISANKGWDWGFSICTVAVLVSALFLLMGKSMYQNYVPKGSPISRILQVFVVAIGNRNIPIPEMTNDLHEIHDKEAGVEIEILQRTEHFRCLDRAAIISSGLDASECSPSRKI</sequence>
<gene>
    <name evidence="8" type="ORF">Tco_1111163</name>
</gene>
<evidence type="ECO:0000313" key="9">
    <source>
        <dbReference type="Proteomes" id="UP001151760"/>
    </source>
</evidence>
<organism evidence="8 9">
    <name type="scientific">Tanacetum coccineum</name>
    <dbReference type="NCBI Taxonomy" id="301880"/>
    <lineage>
        <taxon>Eukaryota</taxon>
        <taxon>Viridiplantae</taxon>
        <taxon>Streptophyta</taxon>
        <taxon>Embryophyta</taxon>
        <taxon>Tracheophyta</taxon>
        <taxon>Spermatophyta</taxon>
        <taxon>Magnoliopsida</taxon>
        <taxon>eudicotyledons</taxon>
        <taxon>Gunneridae</taxon>
        <taxon>Pentapetalae</taxon>
        <taxon>asterids</taxon>
        <taxon>campanulids</taxon>
        <taxon>Asterales</taxon>
        <taxon>Asteraceae</taxon>
        <taxon>Asteroideae</taxon>
        <taxon>Anthemideae</taxon>
        <taxon>Anthemidinae</taxon>
        <taxon>Tanacetum</taxon>
    </lineage>
</organism>
<keyword evidence="4 7" id="KW-1133">Transmembrane helix</keyword>
<feature type="transmembrane region" description="Helical" evidence="7">
    <location>
        <begin position="21"/>
        <end position="41"/>
    </location>
</feature>
<protein>
    <submittedName>
        <fullName evidence="8">NRT1/ PTR family 4.5-like protein</fullName>
    </submittedName>
</protein>
<dbReference type="EMBL" id="BQNB010020902">
    <property type="protein sequence ID" value="GJU00825.1"/>
    <property type="molecule type" value="Genomic_DNA"/>
</dbReference>
<comment type="caution">
    <text evidence="8">The sequence shown here is derived from an EMBL/GenBank/DDBJ whole genome shotgun (WGS) entry which is preliminary data.</text>
</comment>
<proteinExistence type="inferred from homology"/>
<evidence type="ECO:0000256" key="6">
    <source>
        <dbReference type="ARBA" id="ARBA00044504"/>
    </source>
</evidence>
<comment type="similarity">
    <text evidence="6">Belongs to the major facilitator superfamily. Phosphate:H(+) symporter (TC 2.A.1.9) family.</text>
</comment>
<evidence type="ECO:0000256" key="4">
    <source>
        <dbReference type="ARBA" id="ARBA00022989"/>
    </source>
</evidence>
<comment type="similarity">
    <text evidence="2">Belongs to the major facilitator superfamily. Proton-dependent oligopeptide transporter (POT/PTR) (TC 2.A.17) family.</text>
</comment>
<reference evidence="8" key="1">
    <citation type="journal article" date="2022" name="Int. J. Mol. Sci.">
        <title>Draft Genome of Tanacetum Coccineum: Genomic Comparison of Closely Related Tanacetum-Family Plants.</title>
        <authorList>
            <person name="Yamashiro T."/>
            <person name="Shiraishi A."/>
            <person name="Nakayama K."/>
            <person name="Satake H."/>
        </authorList>
    </citation>
    <scope>NUCLEOTIDE SEQUENCE</scope>
</reference>
<feature type="transmembrane region" description="Helical" evidence="7">
    <location>
        <begin position="62"/>
        <end position="87"/>
    </location>
</feature>
<dbReference type="InterPro" id="IPR036259">
    <property type="entry name" value="MFS_trans_sf"/>
</dbReference>
<dbReference type="PANTHER" id="PTHR11654">
    <property type="entry name" value="OLIGOPEPTIDE TRANSPORTER-RELATED"/>
    <property type="match status" value="1"/>
</dbReference>
<dbReference type="Proteomes" id="UP001151760">
    <property type="component" value="Unassembled WGS sequence"/>
</dbReference>
<evidence type="ECO:0000256" key="1">
    <source>
        <dbReference type="ARBA" id="ARBA00004141"/>
    </source>
</evidence>
<evidence type="ECO:0000256" key="3">
    <source>
        <dbReference type="ARBA" id="ARBA00022692"/>
    </source>
</evidence>
<reference evidence="8" key="2">
    <citation type="submission" date="2022-01" db="EMBL/GenBank/DDBJ databases">
        <authorList>
            <person name="Yamashiro T."/>
            <person name="Shiraishi A."/>
            <person name="Satake H."/>
            <person name="Nakayama K."/>
        </authorList>
    </citation>
    <scope>NUCLEOTIDE SEQUENCE</scope>
</reference>
<dbReference type="Gene3D" id="1.20.1250.20">
    <property type="entry name" value="MFS general substrate transporter like domains"/>
    <property type="match status" value="1"/>
</dbReference>
<keyword evidence="9" id="KW-1185">Reference proteome</keyword>
<name>A0ABQ5IKV2_9ASTR</name>